<dbReference type="AlphaFoldDB" id="A0A8E0VMT8"/>
<dbReference type="PANTHER" id="PTHR23044:SF61">
    <property type="entry name" value="3'-5' EXORIBONUCLEASE 1-RELATED"/>
    <property type="match status" value="1"/>
</dbReference>
<evidence type="ECO:0000256" key="1">
    <source>
        <dbReference type="ARBA" id="ARBA00022722"/>
    </source>
</evidence>
<dbReference type="EMBL" id="LUCM01004253">
    <property type="protein sequence ID" value="KAA0194603.1"/>
    <property type="molecule type" value="Genomic_DNA"/>
</dbReference>
<dbReference type="SUPFAM" id="SSF53098">
    <property type="entry name" value="Ribonuclease H-like"/>
    <property type="match status" value="1"/>
</dbReference>
<sequence>PTFSANLIPEHSTSVLASNSNVTQFPNTHSDQSHAQTHLFSRVQPARPLHAFQQQNYANPGGCTPNVELHELHCCPLVRVPAPVYYMPNSCLLGTPKPSSFTEFPALPSSATGSPLSTVRSTRTYHEACPSPSVLQSDPRDPPECVNPHSANCAPTYLTLMYDPRSAGLPSNYPSGDWIPPAQNFTFLSSPSGGVRGPPTLRLVHLCPTSSPSNCPLPSTPSHYSSYGIVPCSGNTHQTNLYFLSEETKYSQSDLCSRSNGLQAFGTNCSTSNTSTASNTSVIIDNPASSNSPFFSSPPTRYLSQSAQVNGCSTAFSLLQNDLSYRNTENLYPLDQNQFCSLEYRESAGFETMSIQRTELAEVNSVHSVSPGKLAGPEGASGPSSGFVQSSVSDIPLGDLEELFARTSVNDVYLGPVRGPDGKIFPLDPNVRVVSDCATLPYSSSSLAFAPPGIIMVTEMWSIFVTERLSHCNHRIHQMNLEALRNCLYDHGLNQLGSPVILRRRLQEFVRRVRDFQSSDGRRLSKIAAAAAVMASLEQNAEGLSVDSATSSPEQNKPNTDNVEDTSTASQQQMTVPPPQITKLPKPVILTPDTFYHYLLIIDLEATCDFQERYQNIPEYPHEIIEFPVLLYNTRTRRCVSVFHAYCKPRVHPDLTAFCTNLTQISQAQVDSAHSFPHVLAKIENWLFNKHKLSDLRCAVVCDCSADMGKFMRIQCHLNEIPLPSWATVWINLSKAFRTFYKLPSKHRVTLSTMLHDLNLSFIGQQHRGLDDAINILRVVRTLLADGCLLRVNERVDFGRAPTFVASVPRLVAEATSGLMGSRLVLLSRKSRANTGSGIYSEKDKNSQLPTDLPEDHRQSFLWLANVQKSRILRD</sequence>
<dbReference type="GO" id="GO:0000175">
    <property type="term" value="F:3'-5'-RNA exonuclease activity"/>
    <property type="evidence" value="ECO:0007669"/>
    <property type="project" value="InterPro"/>
</dbReference>
<evidence type="ECO:0000313" key="7">
    <source>
        <dbReference type="Proteomes" id="UP000728185"/>
    </source>
</evidence>
<keyword evidence="7" id="KW-1185">Reference proteome</keyword>
<evidence type="ECO:0000259" key="5">
    <source>
        <dbReference type="SMART" id="SM00479"/>
    </source>
</evidence>
<evidence type="ECO:0000256" key="3">
    <source>
        <dbReference type="ARBA" id="ARBA00022839"/>
    </source>
</evidence>
<evidence type="ECO:0000256" key="4">
    <source>
        <dbReference type="SAM" id="MobiDB-lite"/>
    </source>
</evidence>
<feature type="non-terminal residue" evidence="6">
    <location>
        <position position="1"/>
    </location>
</feature>
<dbReference type="SMART" id="SM00479">
    <property type="entry name" value="EXOIII"/>
    <property type="match status" value="1"/>
</dbReference>
<dbReference type="InterPro" id="IPR036361">
    <property type="entry name" value="SAP_dom_sf"/>
</dbReference>
<dbReference type="InterPro" id="IPR036397">
    <property type="entry name" value="RNaseH_sf"/>
</dbReference>
<feature type="domain" description="Exonuclease" evidence="5">
    <location>
        <begin position="598"/>
        <end position="789"/>
    </location>
</feature>
<keyword evidence="3 6" id="KW-0269">Exonuclease</keyword>
<dbReference type="Pfam" id="PF00929">
    <property type="entry name" value="RNase_T"/>
    <property type="match status" value="1"/>
</dbReference>
<dbReference type="Proteomes" id="UP000728185">
    <property type="component" value="Unassembled WGS sequence"/>
</dbReference>
<dbReference type="InterPro" id="IPR012337">
    <property type="entry name" value="RNaseH-like_sf"/>
</dbReference>
<protein>
    <submittedName>
        <fullName evidence="6">Three prime histone mRNA exonuclease 1</fullName>
    </submittedName>
</protein>
<dbReference type="GO" id="GO:0003676">
    <property type="term" value="F:nucleic acid binding"/>
    <property type="evidence" value="ECO:0007669"/>
    <property type="project" value="InterPro"/>
</dbReference>
<gene>
    <name evidence="6" type="ORF">FBUS_07752</name>
</gene>
<proteinExistence type="predicted"/>
<dbReference type="InterPro" id="IPR047201">
    <property type="entry name" value="ERI-1_3'hExo-like"/>
</dbReference>
<dbReference type="PANTHER" id="PTHR23044">
    <property type="entry name" value="3'-5' EXONUCLEASE ERI1-RELATED"/>
    <property type="match status" value="1"/>
</dbReference>
<dbReference type="GO" id="GO:0005730">
    <property type="term" value="C:nucleolus"/>
    <property type="evidence" value="ECO:0007669"/>
    <property type="project" value="TreeGrafter"/>
</dbReference>
<keyword evidence="1" id="KW-0540">Nuclease</keyword>
<keyword evidence="2" id="KW-0378">Hydrolase</keyword>
<evidence type="ECO:0000313" key="6">
    <source>
        <dbReference type="EMBL" id="KAA0194603.1"/>
    </source>
</evidence>
<dbReference type="CDD" id="cd06133">
    <property type="entry name" value="ERI-1_3'hExo_like"/>
    <property type="match status" value="1"/>
</dbReference>
<dbReference type="Gene3D" id="1.10.720.30">
    <property type="entry name" value="SAP domain"/>
    <property type="match status" value="1"/>
</dbReference>
<dbReference type="InterPro" id="IPR051274">
    <property type="entry name" value="3-5_Exoribonuclease"/>
</dbReference>
<accession>A0A8E0VMT8</accession>
<organism evidence="6 7">
    <name type="scientific">Fasciolopsis buskii</name>
    <dbReference type="NCBI Taxonomy" id="27845"/>
    <lineage>
        <taxon>Eukaryota</taxon>
        <taxon>Metazoa</taxon>
        <taxon>Spiralia</taxon>
        <taxon>Lophotrochozoa</taxon>
        <taxon>Platyhelminthes</taxon>
        <taxon>Trematoda</taxon>
        <taxon>Digenea</taxon>
        <taxon>Plagiorchiida</taxon>
        <taxon>Echinostomata</taxon>
        <taxon>Echinostomatoidea</taxon>
        <taxon>Fasciolidae</taxon>
        <taxon>Fasciolopsis</taxon>
    </lineage>
</organism>
<comment type="caution">
    <text evidence="6">The sequence shown here is derived from an EMBL/GenBank/DDBJ whole genome shotgun (WGS) entry which is preliminary data.</text>
</comment>
<dbReference type="GO" id="GO:0005737">
    <property type="term" value="C:cytoplasm"/>
    <property type="evidence" value="ECO:0007669"/>
    <property type="project" value="TreeGrafter"/>
</dbReference>
<evidence type="ECO:0000256" key="2">
    <source>
        <dbReference type="ARBA" id="ARBA00022801"/>
    </source>
</evidence>
<name>A0A8E0VMT8_9TREM</name>
<reference evidence="6" key="1">
    <citation type="submission" date="2019-05" db="EMBL/GenBank/DDBJ databases">
        <title>Annotation for the trematode Fasciolopsis buski.</title>
        <authorList>
            <person name="Choi Y.-J."/>
        </authorList>
    </citation>
    <scope>NUCLEOTIDE SEQUENCE</scope>
    <source>
        <strain evidence="6">HT</strain>
        <tissue evidence="6">Whole worm</tissue>
    </source>
</reference>
<dbReference type="OrthoDB" id="448399at2759"/>
<feature type="compositionally biased region" description="Polar residues" evidence="4">
    <location>
        <begin position="547"/>
        <end position="575"/>
    </location>
</feature>
<feature type="region of interest" description="Disordered" evidence="4">
    <location>
        <begin position="544"/>
        <end position="583"/>
    </location>
</feature>
<dbReference type="Gene3D" id="3.30.420.10">
    <property type="entry name" value="Ribonuclease H-like superfamily/Ribonuclease H"/>
    <property type="match status" value="1"/>
</dbReference>
<dbReference type="InterPro" id="IPR013520">
    <property type="entry name" value="Ribonucl_H"/>
</dbReference>